<organism evidence="1 2">
    <name type="scientific">Anaerotignum neopropionicum</name>
    <dbReference type="NCBI Taxonomy" id="36847"/>
    <lineage>
        <taxon>Bacteria</taxon>
        <taxon>Bacillati</taxon>
        <taxon>Bacillota</taxon>
        <taxon>Clostridia</taxon>
        <taxon>Lachnospirales</taxon>
        <taxon>Anaerotignaceae</taxon>
        <taxon>Anaerotignum</taxon>
    </lineage>
</organism>
<dbReference type="OrthoDB" id="1775287at2"/>
<proteinExistence type="predicted"/>
<evidence type="ECO:0000313" key="1">
    <source>
        <dbReference type="EMBL" id="KXL53545.1"/>
    </source>
</evidence>
<sequence>MSSNHYETKRKEKALRLNLEEGWTKKSLAQEYYLGKGTINCWLNSAGKDVSRIPKFKKKTISKKKSYALEKNLRRHNI</sequence>
<evidence type="ECO:0008006" key="3">
    <source>
        <dbReference type="Google" id="ProtNLM"/>
    </source>
</evidence>
<reference evidence="1 2" key="1">
    <citation type="submission" date="2016-01" db="EMBL/GenBank/DDBJ databases">
        <title>Genome sequence of Clostridium neopropionicum X4, DSM-3847.</title>
        <authorList>
            <person name="Poehlein A."/>
            <person name="Beck M.H."/>
            <person name="Bengelsdorf F.R."/>
            <person name="Daniel R."/>
            <person name="Duerre P."/>
        </authorList>
    </citation>
    <scope>NUCLEOTIDE SEQUENCE [LARGE SCALE GENOMIC DNA]</scope>
    <source>
        <strain evidence="1 2">DSM-3847</strain>
    </source>
</reference>
<dbReference type="Proteomes" id="UP000070539">
    <property type="component" value="Unassembled WGS sequence"/>
</dbReference>
<dbReference type="RefSeq" id="WP_066084824.1">
    <property type="nucleotide sequence ID" value="NZ_LRVM01000002.1"/>
</dbReference>
<keyword evidence="2" id="KW-1185">Reference proteome</keyword>
<dbReference type="EMBL" id="LRVM01000002">
    <property type="protein sequence ID" value="KXL53545.1"/>
    <property type="molecule type" value="Genomic_DNA"/>
</dbReference>
<gene>
    <name evidence="1" type="ORF">CLNEO_07710</name>
</gene>
<evidence type="ECO:0000313" key="2">
    <source>
        <dbReference type="Proteomes" id="UP000070539"/>
    </source>
</evidence>
<protein>
    <recommendedName>
        <fullName evidence="3">Transposase</fullName>
    </recommendedName>
</protein>
<accession>A0A136WGB5</accession>
<name>A0A136WGB5_9FIRM</name>
<dbReference type="AlphaFoldDB" id="A0A136WGB5"/>
<comment type="caution">
    <text evidence="1">The sequence shown here is derived from an EMBL/GenBank/DDBJ whole genome shotgun (WGS) entry which is preliminary data.</text>
</comment>